<evidence type="ECO:0000256" key="6">
    <source>
        <dbReference type="ARBA" id="ARBA00023139"/>
    </source>
</evidence>
<dbReference type="EC" id="2.3.1.225" evidence="10"/>
<feature type="transmembrane region" description="Helical" evidence="10">
    <location>
        <begin position="41"/>
        <end position="60"/>
    </location>
</feature>
<evidence type="ECO:0000256" key="1">
    <source>
        <dbReference type="ARBA" id="ARBA00004141"/>
    </source>
</evidence>
<keyword evidence="8 10" id="KW-0012">Acyltransferase</keyword>
<evidence type="ECO:0000256" key="2">
    <source>
        <dbReference type="ARBA" id="ARBA00022679"/>
    </source>
</evidence>
<dbReference type="EMBL" id="MCGR01000027">
    <property type="protein sequence ID" value="ORY79295.1"/>
    <property type="molecule type" value="Genomic_DNA"/>
</dbReference>
<comment type="subcellular location">
    <subcellularLocation>
        <location evidence="1">Membrane</location>
        <topology evidence="1">Multi-pass membrane protein</topology>
    </subcellularLocation>
</comment>
<evidence type="ECO:0000256" key="7">
    <source>
        <dbReference type="ARBA" id="ARBA00023288"/>
    </source>
</evidence>
<name>A0A1Y2F8Q9_9BASI</name>
<comment type="caution">
    <text evidence="13">The sequence shown here is derived from an EMBL/GenBank/DDBJ whole genome shotgun (WGS) entry which is preliminary data.</text>
</comment>
<protein>
    <recommendedName>
        <fullName evidence="10">Palmitoyltransferase</fullName>
        <ecNumber evidence="10">2.3.1.225</ecNumber>
    </recommendedName>
</protein>
<evidence type="ECO:0000256" key="10">
    <source>
        <dbReference type="RuleBase" id="RU079119"/>
    </source>
</evidence>
<dbReference type="Proteomes" id="UP000193467">
    <property type="component" value="Unassembled WGS sequence"/>
</dbReference>
<proteinExistence type="inferred from homology"/>
<keyword evidence="14" id="KW-1185">Reference proteome</keyword>
<dbReference type="GO" id="GO:0019706">
    <property type="term" value="F:protein-cysteine S-palmitoyltransferase activity"/>
    <property type="evidence" value="ECO:0007669"/>
    <property type="project" value="UniProtKB-EC"/>
</dbReference>
<dbReference type="InterPro" id="IPR039859">
    <property type="entry name" value="PFA4/ZDH16/20/ERF2-like"/>
</dbReference>
<comment type="similarity">
    <text evidence="10">Belongs to the DHHC palmitoyltransferase family.</text>
</comment>
<dbReference type="PANTHER" id="PTHR12246">
    <property type="entry name" value="PALMITOYLTRANSFERASE ZDHHC16"/>
    <property type="match status" value="1"/>
</dbReference>
<dbReference type="GO" id="GO:0016020">
    <property type="term" value="C:membrane"/>
    <property type="evidence" value="ECO:0007669"/>
    <property type="project" value="UniProtKB-SubCell"/>
</dbReference>
<comment type="domain">
    <text evidence="10">The DHHC domain is required for palmitoyltransferase activity.</text>
</comment>
<keyword evidence="3 10" id="KW-0812">Transmembrane</keyword>
<keyword evidence="6" id="KW-0564">Palmitate</keyword>
<evidence type="ECO:0000256" key="9">
    <source>
        <dbReference type="ARBA" id="ARBA00048048"/>
    </source>
</evidence>
<dbReference type="InterPro" id="IPR001594">
    <property type="entry name" value="Palmitoyltrfase_DHHC"/>
</dbReference>
<sequence>MGRLAGRLWVSGTLLLISFIGFSSQLWIIWPSYHSRLSRQLLELLVPFNFLLSLLFYNYYLCVVTNPGNVPQNWTPNERDEDRGVEVKKLTGGPRYCRTCRAYKPPRAHHCRKCKTCVLKMDHHCPWVNNCVGHANYGHFIRFLFMVDVACTYHLWMITKRAFGTLAFATHPTTLQVVMLILNYTACVPVLMAVGMFSLYHFWCLLMNTTTIEGWEKDKVATLRRKGKILEFRYPYHLGFLANVQSVLGRNPIFWCWPQKRAPGDGLYYPVGKGVGKLVASPPRRGGGKAKQSDYEDDGSSSEWSSSEEEEGEEEKLVQ</sequence>
<keyword evidence="7" id="KW-0449">Lipoprotein</keyword>
<evidence type="ECO:0000256" key="4">
    <source>
        <dbReference type="ARBA" id="ARBA00022989"/>
    </source>
</evidence>
<evidence type="ECO:0000256" key="8">
    <source>
        <dbReference type="ARBA" id="ARBA00023315"/>
    </source>
</evidence>
<evidence type="ECO:0000256" key="3">
    <source>
        <dbReference type="ARBA" id="ARBA00022692"/>
    </source>
</evidence>
<evidence type="ECO:0000313" key="13">
    <source>
        <dbReference type="EMBL" id="ORY79295.1"/>
    </source>
</evidence>
<dbReference type="InParanoid" id="A0A1Y2F8Q9"/>
<feature type="region of interest" description="Disordered" evidence="11">
    <location>
        <begin position="278"/>
        <end position="319"/>
    </location>
</feature>
<dbReference type="OrthoDB" id="331948at2759"/>
<keyword evidence="4 10" id="KW-1133">Transmembrane helix</keyword>
<dbReference type="AlphaFoldDB" id="A0A1Y2F8Q9"/>
<gene>
    <name evidence="13" type="ORF">BCR35DRAFT_266470</name>
</gene>
<evidence type="ECO:0000313" key="14">
    <source>
        <dbReference type="Proteomes" id="UP000193467"/>
    </source>
</evidence>
<dbReference type="Pfam" id="PF01529">
    <property type="entry name" value="DHHC"/>
    <property type="match status" value="1"/>
</dbReference>
<evidence type="ECO:0000259" key="12">
    <source>
        <dbReference type="Pfam" id="PF01529"/>
    </source>
</evidence>
<dbReference type="STRING" id="106004.A0A1Y2F8Q9"/>
<reference evidence="13 14" key="1">
    <citation type="submission" date="2016-07" db="EMBL/GenBank/DDBJ databases">
        <title>Pervasive Adenine N6-methylation of Active Genes in Fungi.</title>
        <authorList>
            <consortium name="DOE Joint Genome Institute"/>
            <person name="Mondo S.J."/>
            <person name="Dannebaum R.O."/>
            <person name="Kuo R.C."/>
            <person name="Labutti K."/>
            <person name="Haridas S."/>
            <person name="Kuo A."/>
            <person name="Salamov A."/>
            <person name="Ahrendt S.R."/>
            <person name="Lipzen A."/>
            <person name="Sullivan W."/>
            <person name="Andreopoulos W.B."/>
            <person name="Clum A."/>
            <person name="Lindquist E."/>
            <person name="Daum C."/>
            <person name="Ramamoorthy G.K."/>
            <person name="Gryganskyi A."/>
            <person name="Culley D."/>
            <person name="Magnuson J.K."/>
            <person name="James T.Y."/>
            <person name="O'Malley M.A."/>
            <person name="Stajich J.E."/>
            <person name="Spatafora J.W."/>
            <person name="Visel A."/>
            <person name="Grigoriev I.V."/>
        </authorList>
    </citation>
    <scope>NUCLEOTIDE SEQUENCE [LARGE SCALE GENOMIC DNA]</scope>
    <source>
        <strain evidence="13 14">62-1032</strain>
    </source>
</reference>
<comment type="catalytic activity">
    <reaction evidence="9 10">
        <text>L-cysteinyl-[protein] + hexadecanoyl-CoA = S-hexadecanoyl-L-cysteinyl-[protein] + CoA</text>
        <dbReference type="Rhea" id="RHEA:36683"/>
        <dbReference type="Rhea" id="RHEA-COMP:10131"/>
        <dbReference type="Rhea" id="RHEA-COMP:11032"/>
        <dbReference type="ChEBI" id="CHEBI:29950"/>
        <dbReference type="ChEBI" id="CHEBI:57287"/>
        <dbReference type="ChEBI" id="CHEBI:57379"/>
        <dbReference type="ChEBI" id="CHEBI:74151"/>
        <dbReference type="EC" id="2.3.1.225"/>
    </reaction>
</comment>
<organism evidence="13 14">
    <name type="scientific">Leucosporidium creatinivorum</name>
    <dbReference type="NCBI Taxonomy" id="106004"/>
    <lineage>
        <taxon>Eukaryota</taxon>
        <taxon>Fungi</taxon>
        <taxon>Dikarya</taxon>
        <taxon>Basidiomycota</taxon>
        <taxon>Pucciniomycotina</taxon>
        <taxon>Microbotryomycetes</taxon>
        <taxon>Leucosporidiales</taxon>
        <taxon>Leucosporidium</taxon>
    </lineage>
</organism>
<evidence type="ECO:0000256" key="5">
    <source>
        <dbReference type="ARBA" id="ARBA00023136"/>
    </source>
</evidence>
<feature type="transmembrane region" description="Helical" evidence="10">
    <location>
        <begin position="137"/>
        <end position="156"/>
    </location>
</feature>
<feature type="compositionally biased region" description="Acidic residues" evidence="11">
    <location>
        <begin position="295"/>
        <end position="319"/>
    </location>
</feature>
<keyword evidence="2 10" id="KW-0808">Transferase</keyword>
<dbReference type="PROSITE" id="PS50216">
    <property type="entry name" value="DHHC"/>
    <property type="match status" value="1"/>
</dbReference>
<feature type="domain" description="Palmitoyltransferase DHHC" evidence="12">
    <location>
        <begin position="93"/>
        <end position="217"/>
    </location>
</feature>
<accession>A0A1Y2F8Q9</accession>
<keyword evidence="5 10" id="KW-0472">Membrane</keyword>
<evidence type="ECO:0000256" key="11">
    <source>
        <dbReference type="SAM" id="MobiDB-lite"/>
    </source>
</evidence>
<feature type="transmembrane region" description="Helical" evidence="10">
    <location>
        <begin position="6"/>
        <end position="29"/>
    </location>
</feature>
<feature type="transmembrane region" description="Helical" evidence="10">
    <location>
        <begin position="177"/>
        <end position="203"/>
    </location>
</feature>